<gene>
    <name evidence="1" type="ORF">BRPE64_ACDS10250</name>
</gene>
<protein>
    <submittedName>
        <fullName evidence="1">Uncharacterized protein</fullName>
    </submittedName>
</protein>
<reference evidence="1 2" key="2">
    <citation type="journal article" date="2018" name="Int. J. Syst. Evol. Microbiol.">
        <title>Burkholderia insecticola sp. nov., a gut symbiotic bacterium of the bean bug Riptortus pedestris.</title>
        <authorList>
            <person name="Takeshita K."/>
            <person name="Tamaki H."/>
            <person name="Ohbayashi T."/>
            <person name="Meng X.-Y."/>
            <person name="Sone T."/>
            <person name="Mitani Y."/>
            <person name="Peeters C."/>
            <person name="Kikuchi Y."/>
            <person name="Vandamme P."/>
        </authorList>
    </citation>
    <scope>NUCLEOTIDE SEQUENCE [LARGE SCALE GENOMIC DNA]</scope>
    <source>
        <strain evidence="1">RPE64</strain>
    </source>
</reference>
<proteinExistence type="predicted"/>
<dbReference type="EMBL" id="AP013058">
    <property type="protein sequence ID" value="BAN22779.1"/>
    <property type="molecule type" value="Genomic_DNA"/>
</dbReference>
<sequence length="37" mass="4283">MFVEGARNRPAAVRQGQSSQVRLIFKTSPYTKFVKKR</sequence>
<organism evidence="1 2">
    <name type="scientific">Caballeronia insecticola</name>
    <dbReference type="NCBI Taxonomy" id="758793"/>
    <lineage>
        <taxon>Bacteria</taxon>
        <taxon>Pseudomonadati</taxon>
        <taxon>Pseudomonadota</taxon>
        <taxon>Betaproteobacteria</taxon>
        <taxon>Burkholderiales</taxon>
        <taxon>Burkholderiaceae</taxon>
        <taxon>Caballeronia</taxon>
    </lineage>
</organism>
<dbReference type="AlphaFoldDB" id="R4WGC3"/>
<dbReference type="Proteomes" id="UP000013966">
    <property type="component" value="Chromosome 1"/>
</dbReference>
<accession>R4WGC3</accession>
<keyword evidence="2" id="KW-1185">Reference proteome</keyword>
<dbReference type="PATRIC" id="fig|758793.3.peg.1026"/>
<dbReference type="KEGG" id="buo:BRPE64_ACDS10250"/>
<reference evidence="1 2" key="1">
    <citation type="journal article" date="2013" name="Genome Announc.">
        <title>Complete Genome Sequence of Burkholderia sp. Strain RPE64, Bacterial Symbiont of the Bean Bug Riptortus pedestris.</title>
        <authorList>
            <person name="Shibata T.F."/>
            <person name="Maeda T."/>
            <person name="Nikoh N."/>
            <person name="Yamaguchi K."/>
            <person name="Oshima K."/>
            <person name="Hattori M."/>
            <person name="Nishiyama T."/>
            <person name="Hasebe M."/>
            <person name="Fukatsu T."/>
            <person name="Kikuchi Y."/>
            <person name="Shigenobu S."/>
        </authorList>
    </citation>
    <scope>NUCLEOTIDE SEQUENCE [LARGE SCALE GENOMIC DNA]</scope>
</reference>
<evidence type="ECO:0000313" key="1">
    <source>
        <dbReference type="EMBL" id="BAN22779.1"/>
    </source>
</evidence>
<name>R4WGC3_9BURK</name>
<evidence type="ECO:0000313" key="2">
    <source>
        <dbReference type="Proteomes" id="UP000013966"/>
    </source>
</evidence>
<dbReference type="HOGENOM" id="CLU_3341209_0_0_4"/>